<name>A0AA38KPK4_TAXCH</name>
<dbReference type="EMBL" id="JAHRHJ020000007">
    <property type="protein sequence ID" value="KAH9307444.1"/>
    <property type="molecule type" value="Genomic_DNA"/>
</dbReference>
<accession>A0AA38KPK4</accession>
<proteinExistence type="predicted"/>
<comment type="caution">
    <text evidence="2">The sequence shown here is derived from an EMBL/GenBank/DDBJ whole genome shotgun (WGS) entry which is preliminary data.</text>
</comment>
<keyword evidence="3" id="KW-1185">Reference proteome</keyword>
<sequence length="172" mass="18878">MFFTAVRLVGKKPKPKLKPVNPKIPPEQAVSVSRSIFDIVKQHGPLNIAAAWDRVQEAGLNGVNSKSHLKLLLRWMKERQKLHMICNHVGRNKHFLYSTWFTKPGSMVGDASKQPAKMTISPASQHAAKTDASSFASQPAVKNKISSSASQQAAKTKIGGSGLRQKTKLTRV</sequence>
<feature type="region of interest" description="Disordered" evidence="1">
    <location>
        <begin position="112"/>
        <end position="172"/>
    </location>
</feature>
<dbReference type="Proteomes" id="UP000824469">
    <property type="component" value="Unassembled WGS sequence"/>
</dbReference>
<reference evidence="2 3" key="1">
    <citation type="journal article" date="2021" name="Nat. Plants">
        <title>The Taxus genome provides insights into paclitaxel biosynthesis.</title>
        <authorList>
            <person name="Xiong X."/>
            <person name="Gou J."/>
            <person name="Liao Q."/>
            <person name="Li Y."/>
            <person name="Zhou Q."/>
            <person name="Bi G."/>
            <person name="Li C."/>
            <person name="Du R."/>
            <person name="Wang X."/>
            <person name="Sun T."/>
            <person name="Guo L."/>
            <person name="Liang H."/>
            <person name="Lu P."/>
            <person name="Wu Y."/>
            <person name="Zhang Z."/>
            <person name="Ro D.K."/>
            <person name="Shang Y."/>
            <person name="Huang S."/>
            <person name="Yan J."/>
        </authorList>
    </citation>
    <scope>NUCLEOTIDE SEQUENCE [LARGE SCALE GENOMIC DNA]</scope>
    <source>
        <strain evidence="2">Ta-2019</strain>
    </source>
</reference>
<dbReference type="PANTHER" id="PTHR35110:SF3">
    <property type="entry name" value="OS08G0360000 PROTEIN"/>
    <property type="match status" value="1"/>
</dbReference>
<evidence type="ECO:0000313" key="3">
    <source>
        <dbReference type="Proteomes" id="UP000824469"/>
    </source>
</evidence>
<gene>
    <name evidence="2" type="ORF">KI387_035355</name>
</gene>
<dbReference type="AlphaFoldDB" id="A0AA38KPK4"/>
<dbReference type="PANTHER" id="PTHR35110">
    <property type="entry name" value="EXPRESSED PROTEIN"/>
    <property type="match status" value="1"/>
</dbReference>
<organism evidence="2 3">
    <name type="scientific">Taxus chinensis</name>
    <name type="common">Chinese yew</name>
    <name type="synonym">Taxus wallichiana var. chinensis</name>
    <dbReference type="NCBI Taxonomy" id="29808"/>
    <lineage>
        <taxon>Eukaryota</taxon>
        <taxon>Viridiplantae</taxon>
        <taxon>Streptophyta</taxon>
        <taxon>Embryophyta</taxon>
        <taxon>Tracheophyta</taxon>
        <taxon>Spermatophyta</taxon>
        <taxon>Pinopsida</taxon>
        <taxon>Pinidae</taxon>
        <taxon>Conifers II</taxon>
        <taxon>Cupressales</taxon>
        <taxon>Taxaceae</taxon>
        <taxon>Taxus</taxon>
    </lineage>
</organism>
<dbReference type="OMA" id="AHKQFLY"/>
<evidence type="ECO:0000256" key="1">
    <source>
        <dbReference type="SAM" id="MobiDB-lite"/>
    </source>
</evidence>
<protein>
    <submittedName>
        <fullName evidence="2">Uncharacterized protein</fullName>
    </submittedName>
</protein>
<evidence type="ECO:0000313" key="2">
    <source>
        <dbReference type="EMBL" id="KAH9307444.1"/>
    </source>
</evidence>